<reference evidence="1 2" key="1">
    <citation type="submission" date="2021-03" db="EMBL/GenBank/DDBJ databases">
        <title>Genomic Encyclopedia of Type Strains, Phase IV (KMG-IV): sequencing the most valuable type-strain genomes for metagenomic binning, comparative biology and taxonomic classification.</title>
        <authorList>
            <person name="Goeker M."/>
        </authorList>
    </citation>
    <scope>NUCLEOTIDE SEQUENCE [LARGE SCALE GENOMIC DNA]</scope>
    <source>
        <strain evidence="1 2">DSM 26048</strain>
    </source>
</reference>
<dbReference type="Proteomes" id="UP001519287">
    <property type="component" value="Unassembled WGS sequence"/>
</dbReference>
<keyword evidence="2" id="KW-1185">Reference proteome</keyword>
<name>A0ABS4IRZ7_9BACL</name>
<dbReference type="RefSeq" id="WP_209970682.1">
    <property type="nucleotide sequence ID" value="NZ_JAGGLB010000003.1"/>
</dbReference>
<evidence type="ECO:0000313" key="1">
    <source>
        <dbReference type="EMBL" id="MBP1989905.1"/>
    </source>
</evidence>
<sequence length="73" mass="8428">MEQYQTLIGVVLEKLTQTYKEMKFNYDGLEGVLRTHTSEEISNTPELITITELRDSYGELISTLEKRFPGIKS</sequence>
<organism evidence="1 2">
    <name type="scientific">Paenibacillus eucommiae</name>
    <dbReference type="NCBI Taxonomy" id="1355755"/>
    <lineage>
        <taxon>Bacteria</taxon>
        <taxon>Bacillati</taxon>
        <taxon>Bacillota</taxon>
        <taxon>Bacilli</taxon>
        <taxon>Bacillales</taxon>
        <taxon>Paenibacillaceae</taxon>
        <taxon>Paenibacillus</taxon>
    </lineage>
</organism>
<accession>A0ABS4IRZ7</accession>
<dbReference type="EMBL" id="JAGGLB010000003">
    <property type="protein sequence ID" value="MBP1989905.1"/>
    <property type="molecule type" value="Genomic_DNA"/>
</dbReference>
<evidence type="ECO:0000313" key="2">
    <source>
        <dbReference type="Proteomes" id="UP001519287"/>
    </source>
</evidence>
<proteinExistence type="predicted"/>
<comment type="caution">
    <text evidence="1">The sequence shown here is derived from an EMBL/GenBank/DDBJ whole genome shotgun (WGS) entry which is preliminary data.</text>
</comment>
<protein>
    <submittedName>
        <fullName evidence="1">Uncharacterized protein</fullName>
    </submittedName>
</protein>
<gene>
    <name evidence="1" type="ORF">J2Z66_001503</name>
</gene>